<sequence>VFAEPFISLFALENCEGRELHLQEAVSSVLNKDLHFLTQSMWVRSGQWIAYEGSNFLGKQFLLEPGKILNWTHFSAWKAIGSLRPLKQPAVYLRIKNRSQDKYLTVAGNLTDARASSVCLSPLNGKDTQIWRYRCGLIKSKVNDACLDVIGGKDAPGAKVALWVEHGKARQKWTLNQDGTISSYLSEQLVLDIKGGYYYDRNHIIVNQLNISEYTQRWDFEIL</sequence>
<evidence type="ECO:0000256" key="2">
    <source>
        <dbReference type="ARBA" id="ARBA00022737"/>
    </source>
</evidence>
<reference evidence="5" key="1">
    <citation type="submission" date="2025-08" db="UniProtKB">
        <authorList>
            <consortium name="RefSeq"/>
        </authorList>
    </citation>
    <scope>IDENTIFICATION</scope>
</reference>
<dbReference type="Gene3D" id="2.60.20.10">
    <property type="entry name" value="Crystallins"/>
    <property type="match status" value="1"/>
</dbReference>
<dbReference type="SUPFAM" id="SSF49695">
    <property type="entry name" value="gamma-Crystallin-like"/>
    <property type="match status" value="1"/>
</dbReference>
<dbReference type="InterPro" id="IPR035992">
    <property type="entry name" value="Ricin_B-like_lectins"/>
</dbReference>
<keyword evidence="2" id="KW-0677">Repeat</keyword>
<feature type="non-terminal residue" evidence="5">
    <location>
        <position position="1"/>
    </location>
</feature>
<dbReference type="InterPro" id="IPR050252">
    <property type="entry name" value="Beta/Gamma-Crystallin"/>
</dbReference>
<gene>
    <name evidence="5" type="primary">CRYBG3</name>
</gene>
<dbReference type="CDD" id="cd23463">
    <property type="entry name" value="beta-trefoil_Ricin_vlAKAP"/>
    <property type="match status" value="1"/>
</dbReference>
<dbReference type="RefSeq" id="XP_015268511.1">
    <property type="nucleotide sequence ID" value="XM_015413025.1"/>
</dbReference>
<dbReference type="InterPro" id="IPR000772">
    <property type="entry name" value="Ricin_B_lectin"/>
</dbReference>
<evidence type="ECO:0000259" key="3">
    <source>
        <dbReference type="PROSITE" id="PS50915"/>
    </source>
</evidence>
<dbReference type="InterPro" id="IPR001064">
    <property type="entry name" value="Beta/gamma_crystallin"/>
</dbReference>
<evidence type="ECO:0000256" key="1">
    <source>
        <dbReference type="ARBA" id="ARBA00009646"/>
    </source>
</evidence>
<keyword evidence="4" id="KW-1185">Reference proteome</keyword>
<dbReference type="InterPro" id="IPR011024">
    <property type="entry name" value="G_crystallin-like"/>
</dbReference>
<comment type="similarity">
    <text evidence="1">Belongs to the beta/gamma-crystallin family.</text>
</comment>
<dbReference type="PANTHER" id="PTHR11818:SF38">
    <property type="entry name" value="VERY LARGE A-KINASE ANCHOR PROTEIN"/>
    <property type="match status" value="1"/>
</dbReference>
<dbReference type="SMART" id="SM00247">
    <property type="entry name" value="XTALbg"/>
    <property type="match status" value="1"/>
</dbReference>
<dbReference type="PROSITE" id="PS50915">
    <property type="entry name" value="CRYSTALLIN_BETA_GAMMA"/>
    <property type="match status" value="1"/>
</dbReference>
<evidence type="ECO:0000313" key="5">
    <source>
        <dbReference type="RefSeq" id="XP_015268511.1"/>
    </source>
</evidence>
<protein>
    <submittedName>
        <fullName evidence="5">Very large A-kinase anchor protein</fullName>
    </submittedName>
</protein>
<feature type="domain" description="Beta/gamma crystallin 'Greek key'" evidence="3">
    <location>
        <begin position="46"/>
        <end position="87"/>
    </location>
</feature>
<dbReference type="Pfam" id="PF00652">
    <property type="entry name" value="Ricin_B_lectin"/>
    <property type="match status" value="1"/>
</dbReference>
<dbReference type="SUPFAM" id="SSF50370">
    <property type="entry name" value="Ricin B-like lectins"/>
    <property type="match status" value="1"/>
</dbReference>
<dbReference type="Pfam" id="PF00030">
    <property type="entry name" value="Crystall"/>
    <property type="match status" value="1"/>
</dbReference>
<proteinExistence type="inferred from homology"/>
<evidence type="ECO:0000313" key="4">
    <source>
        <dbReference type="Proteomes" id="UP000694871"/>
    </source>
</evidence>
<organism evidence="4 5">
    <name type="scientific">Gekko japonicus</name>
    <name type="common">Schlegel's Japanese gecko</name>
    <dbReference type="NCBI Taxonomy" id="146911"/>
    <lineage>
        <taxon>Eukaryota</taxon>
        <taxon>Metazoa</taxon>
        <taxon>Chordata</taxon>
        <taxon>Craniata</taxon>
        <taxon>Vertebrata</taxon>
        <taxon>Euteleostomi</taxon>
        <taxon>Lepidosauria</taxon>
        <taxon>Squamata</taxon>
        <taxon>Bifurcata</taxon>
        <taxon>Gekkota</taxon>
        <taxon>Gekkonidae</taxon>
        <taxon>Gekkoninae</taxon>
        <taxon>Gekko</taxon>
    </lineage>
</organism>
<dbReference type="SMART" id="SM00458">
    <property type="entry name" value="RICIN"/>
    <property type="match status" value="1"/>
</dbReference>
<name>A0ABM1K474_GEKJA</name>
<dbReference type="Proteomes" id="UP000694871">
    <property type="component" value="Unplaced"/>
</dbReference>
<dbReference type="PROSITE" id="PS50231">
    <property type="entry name" value="RICIN_B_LECTIN"/>
    <property type="match status" value="1"/>
</dbReference>
<dbReference type="Gene3D" id="2.80.10.50">
    <property type="match status" value="1"/>
</dbReference>
<dbReference type="GeneID" id="107111975"/>
<accession>A0ABM1K474</accession>
<dbReference type="PANTHER" id="PTHR11818">
    <property type="entry name" value="BETA/GAMMA CRYSTALLIN"/>
    <property type="match status" value="1"/>
</dbReference>